<dbReference type="Gene3D" id="2.60.40.2340">
    <property type="match status" value="1"/>
</dbReference>
<keyword evidence="1" id="KW-0732">Signal</keyword>
<dbReference type="PROSITE" id="PS51257">
    <property type="entry name" value="PROKAR_LIPOPROTEIN"/>
    <property type="match status" value="1"/>
</dbReference>
<feature type="signal peptide" evidence="1">
    <location>
        <begin position="1"/>
        <end position="24"/>
    </location>
</feature>
<feature type="chain" id="PRO_5013321796" description="DUF5018 domain-containing protein" evidence="1">
    <location>
        <begin position="25"/>
        <end position="414"/>
    </location>
</feature>
<dbReference type="EMBL" id="FXAU01000001">
    <property type="protein sequence ID" value="SMG06110.1"/>
    <property type="molecule type" value="Genomic_DNA"/>
</dbReference>
<name>A0A1X7HVT1_9SPHI</name>
<dbReference type="STRING" id="561061.SAMN05660862_0119"/>
<evidence type="ECO:0000313" key="3">
    <source>
        <dbReference type="Proteomes" id="UP000192980"/>
    </source>
</evidence>
<keyword evidence="3" id="KW-1185">Reference proteome</keyword>
<evidence type="ECO:0000256" key="1">
    <source>
        <dbReference type="SAM" id="SignalP"/>
    </source>
</evidence>
<dbReference type="AlphaFoldDB" id="A0A1X7HVT1"/>
<reference evidence="2 3" key="1">
    <citation type="submission" date="2017-04" db="EMBL/GenBank/DDBJ databases">
        <authorList>
            <person name="Afonso C.L."/>
            <person name="Miller P.J."/>
            <person name="Scott M.A."/>
            <person name="Spackman E."/>
            <person name="Goraichik I."/>
            <person name="Dimitrov K.M."/>
            <person name="Suarez D.L."/>
            <person name="Swayne D.E."/>
        </authorList>
    </citation>
    <scope>NUCLEOTIDE SEQUENCE [LARGE SCALE GENOMIC DNA]</scope>
    <source>
        <strain evidence="2 3">DSM 22418</strain>
    </source>
</reference>
<evidence type="ECO:0008006" key="4">
    <source>
        <dbReference type="Google" id="ProtNLM"/>
    </source>
</evidence>
<evidence type="ECO:0000313" key="2">
    <source>
        <dbReference type="EMBL" id="SMG06110.1"/>
    </source>
</evidence>
<sequence length="414" mass="46069">MKNIYNHLFSVLAAGLLFSSLFLASCNKTNYDYEQKPYKEILSFKIATVSHGTDSLNAVISGDSISIYWDPSVPLPATITPTIHVANGATVQPASGVAVPFSDKTIYNVTAEDGSVKAFRLKPVYNLPVPTVSEIKTVNRTVAWGHALLNSYQSLRAPNVTGHHFFRGTDQTTETIEMQHLTSEKVVSWPLETFVPRHMINIIGEYFLSAQRDPSDFRVFIKRLSDGFEVECDIESITENKIIAAFPKYTSEQQSGAHQLIMKVSGRTYEGDKIDIGPPPPGYLKGDFKFDQMGQKLNVGDEITLNFTNIHDNYDGKIVALYQLKNITSVEYVFHRTGSTATSYLNIQAKDLTITENQVKHKVIAALLQAQGVQLKTISFVYAYKDQRVTTGYAVAKKVFAMPIGTYITRADVN</sequence>
<gene>
    <name evidence="2" type="ORF">SAMN05660862_0119</name>
</gene>
<organism evidence="2 3">
    <name type="scientific">Sphingobacterium psychroaquaticum</name>
    <dbReference type="NCBI Taxonomy" id="561061"/>
    <lineage>
        <taxon>Bacteria</taxon>
        <taxon>Pseudomonadati</taxon>
        <taxon>Bacteroidota</taxon>
        <taxon>Sphingobacteriia</taxon>
        <taxon>Sphingobacteriales</taxon>
        <taxon>Sphingobacteriaceae</taxon>
        <taxon>Sphingobacterium</taxon>
    </lineage>
</organism>
<accession>A0A1X7HVT1</accession>
<proteinExistence type="predicted"/>
<dbReference type="Proteomes" id="UP000192980">
    <property type="component" value="Unassembled WGS sequence"/>
</dbReference>
<protein>
    <recommendedName>
        <fullName evidence="4">DUF5018 domain-containing protein</fullName>
    </recommendedName>
</protein>
<dbReference type="RefSeq" id="WP_085471101.1">
    <property type="nucleotide sequence ID" value="NZ_FXAU01000001.1"/>
</dbReference>
<dbReference type="OrthoDB" id="631125at2"/>